<evidence type="ECO:0000256" key="3">
    <source>
        <dbReference type="SAM" id="MobiDB-lite"/>
    </source>
</evidence>
<sequence length="595" mass="67717">MFSDGFKTYSPLLHAIRSEYDALLASYSKQLHAVPLIQAEIASLRRGASQKIEDLKRAFKEERDDLHEKLRVQYKLHSAMEAENKSLHQRVQELQVAANTHNERHDELKHSTLTLTNALVRLEDDNTARALVENTQQSEVLRLKNALEKANSEVDRLKHLSVDMEEQISNLTPPDVLAEKESQIVLLRKEMSAMRQNFRSLTAKFNTLKNAMSKVGTIGADSETSTPAAPARALAIPAHSSQQAPVSNAVLEDLVEQIERLKTQLDDGKAKQTSNNEDNKIEDEDFQPAGNYFNARGTADSVPEYLRYEGPLRNWRLSKRECERAVNEVWIEKEEWQDEYEEESIHLSDFIYIHLVEKYDGNQALIAEFGYNLIDALERYIADSDCKIFLKILQGELAEEVRDDELQLLMEIPRIMEDEDIAIHNGVPSGLLPIPIYMRRLRRLLTTKSEHSFSKLQKALQFEAKKGRNVAYNELFEEDEDGNQGDFCELLRAQHLEEIIEYDKQLVNAITDADNRNMITGKLDLAVLRDIIHQSDAEKTRAEINAYLARGCGCSVAEAVEMETNMDKVEVAGFITRLRDGLLKKSDKSGGGEHL</sequence>
<comment type="caution">
    <text evidence="5">The sequence shown here is derived from an EMBL/GenBank/DDBJ whole genome shotgun (WGS) entry which is preliminary data.</text>
</comment>
<feature type="region of interest" description="Disordered" evidence="3">
    <location>
        <begin position="265"/>
        <end position="293"/>
    </location>
</feature>
<dbReference type="Pfam" id="PF15739">
    <property type="entry name" value="TSNAXIP1_N"/>
    <property type="match status" value="1"/>
</dbReference>
<name>A0ABQ6MB95_9STRA</name>
<feature type="domain" description="Translin-associated factor X-interacting protein 1 N-terminal" evidence="4">
    <location>
        <begin position="2"/>
        <end position="71"/>
    </location>
</feature>
<dbReference type="EMBL" id="BRYB01005328">
    <property type="protein sequence ID" value="GMI23121.1"/>
    <property type="molecule type" value="Genomic_DNA"/>
</dbReference>
<dbReference type="PANTHER" id="PTHR16306">
    <property type="entry name" value="TRANSLIN-ASSOCIATED FACTOR X-INTERACTING PROTEIN 1"/>
    <property type="match status" value="1"/>
</dbReference>
<proteinExistence type="predicted"/>
<dbReference type="InterPro" id="IPR032755">
    <property type="entry name" value="TSNAXIP1_N"/>
</dbReference>
<gene>
    <name evidence="5" type="ORF">TeGR_g13114</name>
</gene>
<reference evidence="5 6" key="1">
    <citation type="journal article" date="2023" name="Commun. Biol.">
        <title>Genome analysis of Parmales, the sister group of diatoms, reveals the evolutionary specialization of diatoms from phago-mixotrophs to photoautotrophs.</title>
        <authorList>
            <person name="Ban H."/>
            <person name="Sato S."/>
            <person name="Yoshikawa S."/>
            <person name="Yamada K."/>
            <person name="Nakamura Y."/>
            <person name="Ichinomiya M."/>
            <person name="Sato N."/>
            <person name="Blanc-Mathieu R."/>
            <person name="Endo H."/>
            <person name="Kuwata A."/>
            <person name="Ogata H."/>
        </authorList>
    </citation>
    <scope>NUCLEOTIDE SEQUENCE [LARGE SCALE GENOMIC DNA]</scope>
</reference>
<evidence type="ECO:0000256" key="2">
    <source>
        <dbReference type="SAM" id="Coils"/>
    </source>
</evidence>
<evidence type="ECO:0000259" key="4">
    <source>
        <dbReference type="Pfam" id="PF15739"/>
    </source>
</evidence>
<accession>A0ABQ6MB95</accession>
<dbReference type="PANTHER" id="PTHR16306:SF0">
    <property type="entry name" value="TRANSLIN-ASSOCIATED FACTOR X-INTERACTING PROTEIN 1"/>
    <property type="match status" value="1"/>
</dbReference>
<keyword evidence="6" id="KW-1185">Reference proteome</keyword>
<evidence type="ECO:0000313" key="5">
    <source>
        <dbReference type="EMBL" id="GMI23121.1"/>
    </source>
</evidence>
<keyword evidence="1 2" id="KW-0175">Coiled coil</keyword>
<dbReference type="Proteomes" id="UP001165060">
    <property type="component" value="Unassembled WGS sequence"/>
</dbReference>
<feature type="coiled-coil region" evidence="2">
    <location>
        <begin position="45"/>
        <end position="197"/>
    </location>
</feature>
<organism evidence="5 6">
    <name type="scientific">Tetraparma gracilis</name>
    <dbReference type="NCBI Taxonomy" id="2962635"/>
    <lineage>
        <taxon>Eukaryota</taxon>
        <taxon>Sar</taxon>
        <taxon>Stramenopiles</taxon>
        <taxon>Ochrophyta</taxon>
        <taxon>Bolidophyceae</taxon>
        <taxon>Parmales</taxon>
        <taxon>Triparmaceae</taxon>
        <taxon>Tetraparma</taxon>
    </lineage>
</organism>
<evidence type="ECO:0000313" key="6">
    <source>
        <dbReference type="Proteomes" id="UP001165060"/>
    </source>
</evidence>
<evidence type="ECO:0000256" key="1">
    <source>
        <dbReference type="ARBA" id="ARBA00023054"/>
    </source>
</evidence>
<protein>
    <recommendedName>
        <fullName evidence="4">Translin-associated factor X-interacting protein 1 N-terminal domain-containing protein</fullName>
    </recommendedName>
</protein>